<dbReference type="InterPro" id="IPR036890">
    <property type="entry name" value="HATPase_C_sf"/>
</dbReference>
<dbReference type="EMBL" id="JBHTEY010000004">
    <property type="protein sequence ID" value="MFC7613372.1"/>
    <property type="molecule type" value="Genomic_DNA"/>
</dbReference>
<dbReference type="SUPFAM" id="SSF52091">
    <property type="entry name" value="SpoIIaa-like"/>
    <property type="match status" value="1"/>
</dbReference>
<sequence length="207" mass="22522">MEFRVSQDSGCLVVRPSGVLAKDTYAELRDHLVKLAVEQPKAVVVDLADLRFDSGPLLSVFVAVWLRTCDWPAVPLALAVDPARLPATLPRFVRVHPTVAEALAHVDLPPPRLRAHRVLPEDPVSPALARAFVRWTGKAWDVPQTCLEDAVIIASELVTNSVVHARSEARLRLELRRGMLTVAVADDSPVPRCCATPAPAGRAAWAC</sequence>
<proteinExistence type="predicted"/>
<dbReference type="InterPro" id="IPR050267">
    <property type="entry name" value="Anti-sigma-factor_SerPK"/>
</dbReference>
<reference evidence="2" key="1">
    <citation type="journal article" date="2019" name="Int. J. Syst. Evol. Microbiol.">
        <title>The Global Catalogue of Microorganisms (GCM) 10K type strain sequencing project: providing services to taxonomists for standard genome sequencing and annotation.</title>
        <authorList>
            <consortium name="The Broad Institute Genomics Platform"/>
            <consortium name="The Broad Institute Genome Sequencing Center for Infectious Disease"/>
            <person name="Wu L."/>
            <person name="Ma J."/>
        </authorList>
    </citation>
    <scope>NUCLEOTIDE SEQUENCE [LARGE SCALE GENOMIC DNA]</scope>
    <source>
        <strain evidence="2">JCM 17695</strain>
    </source>
</reference>
<name>A0ABW2THZ9_9PSEU</name>
<dbReference type="Gene3D" id="3.30.750.24">
    <property type="entry name" value="STAS domain"/>
    <property type="match status" value="1"/>
</dbReference>
<protein>
    <recommendedName>
        <fullName evidence="3">Anti-anti-sigma factor</fullName>
    </recommendedName>
</protein>
<evidence type="ECO:0008006" key="3">
    <source>
        <dbReference type="Google" id="ProtNLM"/>
    </source>
</evidence>
<dbReference type="Proteomes" id="UP001596512">
    <property type="component" value="Unassembled WGS sequence"/>
</dbReference>
<comment type="caution">
    <text evidence="1">The sequence shown here is derived from an EMBL/GenBank/DDBJ whole genome shotgun (WGS) entry which is preliminary data.</text>
</comment>
<dbReference type="InterPro" id="IPR036513">
    <property type="entry name" value="STAS_dom_sf"/>
</dbReference>
<evidence type="ECO:0000313" key="2">
    <source>
        <dbReference type="Proteomes" id="UP001596512"/>
    </source>
</evidence>
<accession>A0ABW2THZ9</accession>
<keyword evidence="2" id="KW-1185">Reference proteome</keyword>
<dbReference type="PANTHER" id="PTHR35526:SF3">
    <property type="entry name" value="ANTI-SIGMA-F FACTOR RSBW"/>
    <property type="match status" value="1"/>
</dbReference>
<dbReference type="Gene3D" id="3.30.565.10">
    <property type="entry name" value="Histidine kinase-like ATPase, C-terminal domain"/>
    <property type="match status" value="1"/>
</dbReference>
<gene>
    <name evidence="1" type="ORF">ACFQV2_06905</name>
</gene>
<evidence type="ECO:0000313" key="1">
    <source>
        <dbReference type="EMBL" id="MFC7613372.1"/>
    </source>
</evidence>
<organism evidence="1 2">
    <name type="scientific">Actinokineospora soli</name>
    <dbReference type="NCBI Taxonomy" id="1048753"/>
    <lineage>
        <taxon>Bacteria</taxon>
        <taxon>Bacillati</taxon>
        <taxon>Actinomycetota</taxon>
        <taxon>Actinomycetes</taxon>
        <taxon>Pseudonocardiales</taxon>
        <taxon>Pseudonocardiaceae</taxon>
        <taxon>Actinokineospora</taxon>
    </lineage>
</organism>
<dbReference type="PANTHER" id="PTHR35526">
    <property type="entry name" value="ANTI-SIGMA-F FACTOR RSBW-RELATED"/>
    <property type="match status" value="1"/>
</dbReference>